<dbReference type="AlphaFoldDB" id="A0ABD0TY09"/>
<reference evidence="1 2" key="1">
    <citation type="journal article" date="2024" name="Plant Biotechnol. J.">
        <title>Dendrobium thyrsiflorum genome and its molecular insights into genes involved in important horticultural traits.</title>
        <authorList>
            <person name="Chen B."/>
            <person name="Wang J.Y."/>
            <person name="Zheng P.J."/>
            <person name="Li K.L."/>
            <person name="Liang Y.M."/>
            <person name="Chen X.F."/>
            <person name="Zhang C."/>
            <person name="Zhao X."/>
            <person name="He X."/>
            <person name="Zhang G.Q."/>
            <person name="Liu Z.J."/>
            <person name="Xu Q."/>
        </authorList>
    </citation>
    <scope>NUCLEOTIDE SEQUENCE [LARGE SCALE GENOMIC DNA]</scope>
    <source>
        <strain evidence="1">GZMU011</strain>
    </source>
</reference>
<dbReference type="EMBL" id="JANQDX010000019">
    <property type="protein sequence ID" value="KAL0904517.1"/>
    <property type="molecule type" value="Genomic_DNA"/>
</dbReference>
<dbReference type="Proteomes" id="UP001552299">
    <property type="component" value="Unassembled WGS sequence"/>
</dbReference>
<keyword evidence="2" id="KW-1185">Reference proteome</keyword>
<organism evidence="1 2">
    <name type="scientific">Dendrobium thyrsiflorum</name>
    <name type="common">Pinecone-like raceme dendrobium</name>
    <name type="synonym">Orchid</name>
    <dbReference type="NCBI Taxonomy" id="117978"/>
    <lineage>
        <taxon>Eukaryota</taxon>
        <taxon>Viridiplantae</taxon>
        <taxon>Streptophyta</taxon>
        <taxon>Embryophyta</taxon>
        <taxon>Tracheophyta</taxon>
        <taxon>Spermatophyta</taxon>
        <taxon>Magnoliopsida</taxon>
        <taxon>Liliopsida</taxon>
        <taxon>Asparagales</taxon>
        <taxon>Orchidaceae</taxon>
        <taxon>Epidendroideae</taxon>
        <taxon>Malaxideae</taxon>
        <taxon>Dendrobiinae</taxon>
        <taxon>Dendrobium</taxon>
    </lineage>
</organism>
<evidence type="ECO:0000313" key="1">
    <source>
        <dbReference type="EMBL" id="KAL0904517.1"/>
    </source>
</evidence>
<comment type="caution">
    <text evidence="1">The sequence shown here is derived from an EMBL/GenBank/DDBJ whole genome shotgun (WGS) entry which is preliminary data.</text>
</comment>
<accession>A0ABD0TY09</accession>
<name>A0ABD0TY09_DENTH</name>
<proteinExistence type="predicted"/>
<protein>
    <submittedName>
        <fullName evidence="1">Uncharacterized protein</fullName>
    </submittedName>
</protein>
<evidence type="ECO:0000313" key="2">
    <source>
        <dbReference type="Proteomes" id="UP001552299"/>
    </source>
</evidence>
<gene>
    <name evidence="1" type="ORF">M5K25_026641</name>
</gene>
<sequence length="115" mass="12949">MADPEVDHGFVDDANERTDILRSPFFDPYPGWDLTVDGYINRISYQLACSIEEHLPSGHWTIVGRTTLTASFTITKGHRCHLPRINLIPCMVLLPPPTLDIGEWLLDLKVSGPFC</sequence>